<dbReference type="RefSeq" id="WP_093047821.1">
    <property type="nucleotide sequence ID" value="NZ_FOGT01000003.1"/>
</dbReference>
<dbReference type="InterPro" id="IPR003953">
    <property type="entry name" value="FAD-dep_OxRdtase_2_FAD-bd"/>
</dbReference>
<reference evidence="5" key="1">
    <citation type="submission" date="2016-10" db="EMBL/GenBank/DDBJ databases">
        <authorList>
            <person name="Varghese N."/>
            <person name="Submissions S."/>
        </authorList>
    </citation>
    <scope>NUCLEOTIDE SEQUENCE [LARGE SCALE GENOMIC DNA]</scope>
    <source>
        <strain evidence="5">S9</strain>
    </source>
</reference>
<dbReference type="InterPro" id="IPR036188">
    <property type="entry name" value="FAD/NAD-bd_sf"/>
</dbReference>
<sequence>MYDIVVIGQGLAGLLTAIRAKENNNHVAVVSKGIGKIIQSTAFMDLLPGRSENLTDARAFFVNEQISDSLLSEAADWFKALTGKLGLPYRGSIEKLTPVLTGAGFIKQTALYPHTVSKIPEEGDIIIAGIKEIIDFQPRYVKENLLTEYPGLSVSALSADLGLKAGRVLSQADVARQLDEASGRAALISALKKEMKKKNVKSCDMMVLPSCLGIKNSQLVMQELKEAFSCSVTEAPGLPPNAAAVRLYSALKKYAVNQGIRFIENKTTYSVEVKNDKVTDLFTEGTNEGIKLKKLVIATGGIIGGGLELTTDGLRDTTINQPVNKDGTNKHKLRNVYYAGGTKKVPWTDTWIAGGIYTICTSYSVPFSKKTPGGKKHAGVECNR</sequence>
<dbReference type="Gene3D" id="3.50.50.60">
    <property type="entry name" value="FAD/NAD(P)-binding domain"/>
    <property type="match status" value="1"/>
</dbReference>
<dbReference type="STRING" id="1601833.SAMN05518684_10370"/>
<name>A0A1H9RDH2_9BACI</name>
<evidence type="ECO:0000256" key="1">
    <source>
        <dbReference type="ARBA" id="ARBA00022630"/>
    </source>
</evidence>
<dbReference type="AlphaFoldDB" id="A0A1H9RDH2"/>
<accession>A0A1H9RDH2</accession>
<feature type="domain" description="FAD-dependent oxidoreductase 2 FAD-binding" evidence="3">
    <location>
        <begin position="3"/>
        <end position="332"/>
    </location>
</feature>
<keyword evidence="5" id="KW-1185">Reference proteome</keyword>
<evidence type="ECO:0000313" key="5">
    <source>
        <dbReference type="Proteomes" id="UP000198571"/>
    </source>
</evidence>
<dbReference type="GO" id="GO:0016491">
    <property type="term" value="F:oxidoreductase activity"/>
    <property type="evidence" value="ECO:0007669"/>
    <property type="project" value="UniProtKB-KW"/>
</dbReference>
<dbReference type="Proteomes" id="UP000198571">
    <property type="component" value="Unassembled WGS sequence"/>
</dbReference>
<keyword evidence="2" id="KW-0560">Oxidoreductase</keyword>
<gene>
    <name evidence="4" type="ORF">SAMN05518684_10370</name>
</gene>
<protein>
    <submittedName>
        <fullName evidence="4">Glycerol-3-phosphate dehydrogenase subunit B</fullName>
    </submittedName>
</protein>
<organism evidence="4 5">
    <name type="scientific">Salipaludibacillus aurantiacus</name>
    <dbReference type="NCBI Taxonomy" id="1601833"/>
    <lineage>
        <taxon>Bacteria</taxon>
        <taxon>Bacillati</taxon>
        <taxon>Bacillota</taxon>
        <taxon>Bacilli</taxon>
        <taxon>Bacillales</taxon>
        <taxon>Bacillaceae</taxon>
    </lineage>
</organism>
<evidence type="ECO:0000313" key="4">
    <source>
        <dbReference type="EMBL" id="SER69983.1"/>
    </source>
</evidence>
<dbReference type="OrthoDB" id="140595at2"/>
<evidence type="ECO:0000259" key="3">
    <source>
        <dbReference type="Pfam" id="PF00890"/>
    </source>
</evidence>
<keyword evidence="1" id="KW-0285">Flavoprotein</keyword>
<proteinExistence type="predicted"/>
<dbReference type="Pfam" id="PF00890">
    <property type="entry name" value="FAD_binding_2"/>
    <property type="match status" value="1"/>
</dbReference>
<dbReference type="SUPFAM" id="SSF51905">
    <property type="entry name" value="FAD/NAD(P)-binding domain"/>
    <property type="match status" value="1"/>
</dbReference>
<evidence type="ECO:0000256" key="2">
    <source>
        <dbReference type="ARBA" id="ARBA00023002"/>
    </source>
</evidence>
<dbReference type="EMBL" id="FOGT01000003">
    <property type="protein sequence ID" value="SER69983.1"/>
    <property type="molecule type" value="Genomic_DNA"/>
</dbReference>